<keyword evidence="1" id="KW-0732">Signal</keyword>
<dbReference type="InParanoid" id="A0A2P6NVA7"/>
<organism evidence="3 4">
    <name type="scientific">Planoprotostelium fungivorum</name>
    <dbReference type="NCBI Taxonomy" id="1890364"/>
    <lineage>
        <taxon>Eukaryota</taxon>
        <taxon>Amoebozoa</taxon>
        <taxon>Evosea</taxon>
        <taxon>Variosea</taxon>
        <taxon>Cavosteliida</taxon>
        <taxon>Cavosteliaceae</taxon>
        <taxon>Planoprotostelium</taxon>
    </lineage>
</organism>
<dbReference type="GO" id="GO:0005576">
    <property type="term" value="C:extracellular region"/>
    <property type="evidence" value="ECO:0007669"/>
    <property type="project" value="InterPro"/>
</dbReference>
<dbReference type="AlphaFoldDB" id="A0A2P6NVA7"/>
<dbReference type="InterPro" id="IPR035940">
    <property type="entry name" value="CAP_sf"/>
</dbReference>
<dbReference type="InterPro" id="IPR014044">
    <property type="entry name" value="CAP_dom"/>
</dbReference>
<dbReference type="InterPro" id="IPR003609">
    <property type="entry name" value="Pan_app"/>
</dbReference>
<evidence type="ECO:0000256" key="1">
    <source>
        <dbReference type="SAM" id="SignalP"/>
    </source>
</evidence>
<dbReference type="PRINTS" id="PR00838">
    <property type="entry name" value="V5ALLERGEN"/>
</dbReference>
<feature type="domain" description="Bulb-type lectin" evidence="2">
    <location>
        <begin position="269"/>
        <end position="376"/>
    </location>
</feature>
<dbReference type="InterPro" id="IPR036426">
    <property type="entry name" value="Bulb-type_lectin_dom_sf"/>
</dbReference>
<dbReference type="OrthoDB" id="16347at2759"/>
<dbReference type="Gene3D" id="2.90.10.10">
    <property type="entry name" value="Bulb-type lectin domain"/>
    <property type="match status" value="2"/>
</dbReference>
<dbReference type="SUPFAM" id="SSF55797">
    <property type="entry name" value="PR-1-like"/>
    <property type="match status" value="1"/>
</dbReference>
<protein>
    <submittedName>
        <fullName evidence="3">Pathogenesis-related protein PRMS-like</fullName>
    </submittedName>
</protein>
<name>A0A2P6NVA7_9EUKA</name>
<dbReference type="Gene3D" id="3.40.33.10">
    <property type="entry name" value="CAP"/>
    <property type="match status" value="1"/>
</dbReference>
<dbReference type="STRING" id="1890364.A0A2P6NVA7"/>
<dbReference type="PROSITE" id="PS50927">
    <property type="entry name" value="BULB_LECTIN"/>
    <property type="match status" value="1"/>
</dbReference>
<dbReference type="InterPro" id="IPR001283">
    <property type="entry name" value="CRISP-related"/>
</dbReference>
<dbReference type="InterPro" id="IPR001480">
    <property type="entry name" value="Bulb-type_lectin_dom"/>
</dbReference>
<evidence type="ECO:0000259" key="2">
    <source>
        <dbReference type="PROSITE" id="PS50927"/>
    </source>
</evidence>
<dbReference type="Proteomes" id="UP000241769">
    <property type="component" value="Unassembled WGS sequence"/>
</dbReference>
<dbReference type="Pfam" id="PF00188">
    <property type="entry name" value="CAP"/>
    <property type="match status" value="1"/>
</dbReference>
<dbReference type="InterPro" id="IPR002413">
    <property type="entry name" value="V5_allergen-like"/>
</dbReference>
<feature type="signal peptide" evidence="1">
    <location>
        <begin position="1"/>
        <end position="16"/>
    </location>
</feature>
<dbReference type="PRINTS" id="PR00837">
    <property type="entry name" value="V5TPXLIKE"/>
</dbReference>
<dbReference type="Gene3D" id="3.50.4.10">
    <property type="entry name" value="Hepatocyte Growth Factor"/>
    <property type="match status" value="1"/>
</dbReference>
<dbReference type="SMART" id="SM00108">
    <property type="entry name" value="B_lectin"/>
    <property type="match status" value="1"/>
</dbReference>
<feature type="chain" id="PRO_5015107088" evidence="1">
    <location>
        <begin position="17"/>
        <end position="376"/>
    </location>
</feature>
<proteinExistence type="predicted"/>
<dbReference type="PROSITE" id="PS01010">
    <property type="entry name" value="CRISP_2"/>
    <property type="match status" value="1"/>
</dbReference>
<gene>
    <name evidence="3" type="ORF">PROFUN_04330</name>
</gene>
<sequence>MRKAAILTLFVALTTASQFSDAWVQKHNAYRSKYGLNPVTWDDNGANLAQKWADKCVFQHGGADGYGQNIWMSSGGGGCSLDDVKNSVDGWTLGEEKSWTCGKDMWGDGCKGGWANCGHLTQVLWQSTTKIGCACGSTCKLVVCNYNPPGNWMGQQPFPASMCSNNNGNNNGNNTNNNSRKGPYGMIEDKIDRAGNDINGGQTTASSSEDCQAKCYQRSDCNAWAFDICGSTCWFKTGQPGTSSNGCRSSGIITASRSSCNSTVGSSLSSSGTSTITSQDGRGVTSPDCNYRLTVESDGNIVIRGSGRVSWSTKSSGQGPNRLVMQSDGNLVGYGTNKVLWASGTYRRGQAPFVVSLDNNGKLTLKDSTGAVTWTN</sequence>
<dbReference type="Pfam" id="PF14295">
    <property type="entry name" value="PAN_4"/>
    <property type="match status" value="1"/>
</dbReference>
<dbReference type="SMART" id="SM00198">
    <property type="entry name" value="SCP"/>
    <property type="match status" value="1"/>
</dbReference>
<dbReference type="InterPro" id="IPR018244">
    <property type="entry name" value="Allrgn_V5/Tpx1_CS"/>
</dbReference>
<reference evidence="3 4" key="1">
    <citation type="journal article" date="2018" name="Genome Biol. Evol.">
        <title>Multiple Roots of Fruiting Body Formation in Amoebozoa.</title>
        <authorList>
            <person name="Hillmann F."/>
            <person name="Forbes G."/>
            <person name="Novohradska S."/>
            <person name="Ferling I."/>
            <person name="Riege K."/>
            <person name="Groth M."/>
            <person name="Westermann M."/>
            <person name="Marz M."/>
            <person name="Spaller T."/>
            <person name="Winckler T."/>
            <person name="Schaap P."/>
            <person name="Glockner G."/>
        </authorList>
    </citation>
    <scope>NUCLEOTIDE SEQUENCE [LARGE SCALE GENOMIC DNA]</scope>
    <source>
        <strain evidence="3 4">Jena</strain>
    </source>
</reference>
<dbReference type="PANTHER" id="PTHR10334">
    <property type="entry name" value="CYSTEINE-RICH SECRETORY PROTEIN-RELATED"/>
    <property type="match status" value="1"/>
</dbReference>
<keyword evidence="4" id="KW-1185">Reference proteome</keyword>
<dbReference type="SUPFAM" id="SSF51110">
    <property type="entry name" value="alpha-D-mannose-specific plant lectins"/>
    <property type="match status" value="1"/>
</dbReference>
<evidence type="ECO:0000313" key="4">
    <source>
        <dbReference type="Proteomes" id="UP000241769"/>
    </source>
</evidence>
<accession>A0A2P6NVA7</accession>
<dbReference type="EMBL" id="MDYQ01000017">
    <property type="protein sequence ID" value="PRP87856.1"/>
    <property type="molecule type" value="Genomic_DNA"/>
</dbReference>
<comment type="caution">
    <text evidence="3">The sequence shown here is derived from an EMBL/GenBank/DDBJ whole genome shotgun (WGS) entry which is preliminary data.</text>
</comment>
<evidence type="ECO:0000313" key="3">
    <source>
        <dbReference type="EMBL" id="PRP87856.1"/>
    </source>
</evidence>